<comment type="caution">
    <text evidence="4">The sequence shown here is derived from an EMBL/GenBank/DDBJ whole genome shotgun (WGS) entry which is preliminary data.</text>
</comment>
<evidence type="ECO:0000256" key="1">
    <source>
        <dbReference type="ARBA" id="ARBA00007626"/>
    </source>
</evidence>
<feature type="repeat" description="PPR" evidence="3">
    <location>
        <begin position="923"/>
        <end position="957"/>
    </location>
</feature>
<dbReference type="AlphaFoldDB" id="A0A830BUB0"/>
<dbReference type="Gene3D" id="1.25.40.10">
    <property type="entry name" value="Tetratricopeptide repeat domain"/>
    <property type="match status" value="7"/>
</dbReference>
<feature type="repeat" description="PPR" evidence="3">
    <location>
        <begin position="958"/>
        <end position="992"/>
    </location>
</feature>
<feature type="repeat" description="PPR" evidence="3">
    <location>
        <begin position="576"/>
        <end position="610"/>
    </location>
</feature>
<comment type="similarity">
    <text evidence="1">Belongs to the PPR family. P subfamily.</text>
</comment>
<name>A0A830BUB0_9LAMI</name>
<dbReference type="Pfam" id="PF13041">
    <property type="entry name" value="PPR_2"/>
    <property type="match status" value="3"/>
</dbReference>
<keyword evidence="2" id="KW-0677">Repeat</keyword>
<sequence length="1069" mass="122420">MLVQNRFFREAEYLLSRKESQGILLDCDKILSNLIEGYLGDFELDKGLSIYEGMRKLDLVPSFSSYKAILEYLVQLNETELMYNVYVDMIKTRMGKNAEEKEIHENVIQLLCRDGKVQEARYLVKKITGFGIKPTNLAVNAISSGYCYKKDYNDLLGFFTEAHIVPNAKLGNKILFSLCRNFGSEQANVFLQKLEEINFCPDEITFGILIGFSCREGKLKNSFFYISEIVSRGLKPDVYSYNALLSRMFKEDMWVHARDVLVEMNDTGVIPNLSTYKVLLAGFCKARKFDEVKAIVSEMADRNLIKLSKSDDILTEGFKILGLSPSAVKIKRDNDKGLPKAEFFDNLGNGLYLDTDMDAYEKKTTRVLEDCMVLDFNSVIIEKNRSLDIKIIVDEMENWGQELSLPALSSLLRAPFSVETVNRYLAVMFESIYKLDHEDLNILIRVFSKKGFTFRARTVFDGIVRRGYTVENDTYSALLFDTCKKGDLRSFRYICELARKFNWSPGEKDRNALLGFLCKNRWFNETFELFEIFLSVNSNDIIDTFHVFLEKLCSQGFTSMARVFLDECSNQADIFDRTAYTRLVNGFCREKKFTEALKVFETMLSRNLSPSVDVYTQMISHLCKTNSEKAVELKNSCLREQPSALIPINRALIKGFSKSGRIENAASLFKEVLSLKGLILDAEVCNALIEGYCGQKNNFKKVKELLGAMIRKNLSISVSNYSKMLCLSCTDGKLSLAMSLKELMLQVSDLSPLVLHNILIFHVSSMCNHFLLDKIISKGLHFDDVTYNYVIRGFLLCDDTSRSLYYLTNMMSQDFQPSNRTLRKLIARFCENGDINPALDLCREMESRNWIFGSFIQNKIVDALLGNGNIREAVDFLDKLASKDLIFNNVSYDYLIKRFYQHGRLDKSVDLLNLMLRKGFNPESVSYDYIIRGFCDGYKWDKALDFYTEMLCRGLKPGLITCEILVCGLSECGRLGEGERILRSMIEFGENPRREVFETLVNKYTLEKNTSKVSEVVRFMQQNGYEPDFETHWSLISNLSDSSRKDESVKNSGFLSGLLSGFGIARKKN</sequence>
<dbReference type="Pfam" id="PF01535">
    <property type="entry name" value="PPR"/>
    <property type="match status" value="5"/>
</dbReference>
<accession>A0A830BUB0</accession>
<feature type="repeat" description="PPR" evidence="3">
    <location>
        <begin position="681"/>
        <end position="716"/>
    </location>
</feature>
<evidence type="ECO:0000313" key="5">
    <source>
        <dbReference type="Proteomes" id="UP000653305"/>
    </source>
</evidence>
<evidence type="ECO:0000256" key="3">
    <source>
        <dbReference type="PROSITE-ProRule" id="PRU00708"/>
    </source>
</evidence>
<dbReference type="OrthoDB" id="773543at2759"/>
<dbReference type="InterPro" id="IPR050667">
    <property type="entry name" value="PPR-containing_protein"/>
</dbReference>
<dbReference type="PROSITE" id="PS51375">
    <property type="entry name" value="PPR"/>
    <property type="match status" value="8"/>
</dbReference>
<feature type="repeat" description="PPR" evidence="3">
    <location>
        <begin position="237"/>
        <end position="271"/>
    </location>
</feature>
<reference evidence="4" key="1">
    <citation type="submission" date="2020-07" db="EMBL/GenBank/DDBJ databases">
        <title>Ethylene signaling mediates host invasion by parasitic plants.</title>
        <authorList>
            <person name="Yoshida S."/>
        </authorList>
    </citation>
    <scope>NUCLEOTIDE SEQUENCE</scope>
    <source>
        <strain evidence="4">Okayama</strain>
    </source>
</reference>
<feature type="repeat" description="PPR" evidence="3">
    <location>
        <begin position="272"/>
        <end position="306"/>
    </location>
</feature>
<feature type="repeat" description="PPR" evidence="3">
    <location>
        <begin position="888"/>
        <end position="922"/>
    </location>
</feature>
<dbReference type="EMBL" id="BMAC01000216">
    <property type="protein sequence ID" value="GFP90376.1"/>
    <property type="molecule type" value="Genomic_DNA"/>
</dbReference>
<dbReference type="PANTHER" id="PTHR47939:SF6">
    <property type="entry name" value="OS03G0168400 PROTEIN"/>
    <property type="match status" value="1"/>
</dbReference>
<evidence type="ECO:0000313" key="4">
    <source>
        <dbReference type="EMBL" id="GFP90376.1"/>
    </source>
</evidence>
<organism evidence="4 5">
    <name type="scientific">Phtheirospermum japonicum</name>
    <dbReference type="NCBI Taxonomy" id="374723"/>
    <lineage>
        <taxon>Eukaryota</taxon>
        <taxon>Viridiplantae</taxon>
        <taxon>Streptophyta</taxon>
        <taxon>Embryophyta</taxon>
        <taxon>Tracheophyta</taxon>
        <taxon>Spermatophyta</taxon>
        <taxon>Magnoliopsida</taxon>
        <taxon>eudicotyledons</taxon>
        <taxon>Gunneridae</taxon>
        <taxon>Pentapetalae</taxon>
        <taxon>asterids</taxon>
        <taxon>lamiids</taxon>
        <taxon>Lamiales</taxon>
        <taxon>Orobanchaceae</taxon>
        <taxon>Orobanchaceae incertae sedis</taxon>
        <taxon>Phtheirospermum</taxon>
    </lineage>
</organism>
<dbReference type="SUPFAM" id="SSF81901">
    <property type="entry name" value="HCP-like"/>
    <property type="match status" value="1"/>
</dbReference>
<dbReference type="PANTHER" id="PTHR47939">
    <property type="entry name" value="MEMBRANE-ASSOCIATED SALT-INDUCIBLE PROTEIN-LIKE"/>
    <property type="match status" value="1"/>
</dbReference>
<dbReference type="Proteomes" id="UP000653305">
    <property type="component" value="Unassembled WGS sequence"/>
</dbReference>
<gene>
    <name evidence="4" type="ORF">PHJA_001181500</name>
</gene>
<evidence type="ECO:0000256" key="2">
    <source>
        <dbReference type="ARBA" id="ARBA00022737"/>
    </source>
</evidence>
<dbReference type="InterPro" id="IPR011990">
    <property type="entry name" value="TPR-like_helical_dom_sf"/>
</dbReference>
<keyword evidence="5" id="KW-1185">Reference proteome</keyword>
<proteinExistence type="inferred from homology"/>
<feature type="repeat" description="PPR" evidence="3">
    <location>
        <begin position="202"/>
        <end position="236"/>
    </location>
</feature>
<protein>
    <submittedName>
        <fullName evidence="4">Pentatricopeptide repeat-containing protein at5g15280</fullName>
    </submittedName>
</protein>
<dbReference type="NCBIfam" id="TIGR00756">
    <property type="entry name" value="PPR"/>
    <property type="match status" value="5"/>
</dbReference>
<dbReference type="InterPro" id="IPR002885">
    <property type="entry name" value="PPR_rpt"/>
</dbReference>